<reference evidence="2 3" key="1">
    <citation type="journal article" date="2007" name="Genome Biol.">
        <title>Characterization and modeling of the Haemophilus influenzae core and supragenomes based on the complete genomic sequences of Rd and 12 clinical nontypeable strains.</title>
        <authorList>
            <person name="Hogg J.S."/>
            <person name="Hu F.Z."/>
            <person name="Janto B."/>
            <person name="Boissy R."/>
            <person name="Hayes J."/>
            <person name="Keefe R."/>
            <person name="Post J.C."/>
            <person name="Ehrlich G.D."/>
        </authorList>
    </citation>
    <scope>NUCLEOTIDE SEQUENCE [LARGE SCALE GENOMIC DNA]</scope>
    <source>
        <strain evidence="2">3655</strain>
        <strain evidence="3">NTHi 3655</strain>
    </source>
</reference>
<dbReference type="Proteomes" id="UP000837958">
    <property type="component" value="Chromosome"/>
</dbReference>
<evidence type="ECO:0000313" key="4">
    <source>
        <dbReference type="Proteomes" id="UP000837958"/>
    </source>
</evidence>
<proteinExistence type="predicted"/>
<reference evidence="4" key="2">
    <citation type="submission" date="2021-11" db="EMBL/GenBank/DDBJ databases">
        <authorList>
            <person name="Riesbeck K."/>
        </authorList>
    </citation>
    <scope>NUCLEOTIDE SEQUENCE [LARGE SCALE GENOMIC DNA]</scope>
</reference>
<evidence type="ECO:0000313" key="2">
    <source>
        <dbReference type="EMBL" id="EDJ93874.1"/>
    </source>
</evidence>
<dbReference type="EMBL" id="OV040719">
    <property type="protein sequence ID" value="CAH0451694.1"/>
    <property type="molecule type" value="Genomic_DNA"/>
</dbReference>
<protein>
    <submittedName>
        <fullName evidence="1">Cytochrome bd oxidase small subunit, CydX/CbdX family</fullName>
    </submittedName>
</protein>
<dbReference type="EMBL" id="AAZF01000001">
    <property type="protein sequence ID" value="EDJ93874.1"/>
    <property type="molecule type" value="Genomic_DNA"/>
</dbReference>
<name>A0A0H3PPN8_HAEI3</name>
<reference evidence="1" key="3">
    <citation type="submission" date="2024-01" db="EMBL/GenBank/DDBJ databases">
        <authorList>
            <person name="Riesbeck K."/>
        </authorList>
    </citation>
    <scope>NUCLEOTIDE SEQUENCE</scope>
    <source>
        <strain evidence="1">3655</strain>
    </source>
</reference>
<evidence type="ECO:0000313" key="3">
    <source>
        <dbReference type="Proteomes" id="UP000003185"/>
    </source>
</evidence>
<sequence>MLYAIWVVGVLFAIWASAKCTINKEKKGKFEE</sequence>
<organism evidence="2 3">
    <name type="scientific">Haemophilus influenzae (strain NTHi 3655)</name>
    <dbReference type="NCBI Taxonomy" id="375177"/>
    <lineage>
        <taxon>Bacteria</taxon>
        <taxon>Pseudomonadati</taxon>
        <taxon>Pseudomonadota</taxon>
        <taxon>Gammaproteobacteria</taxon>
        <taxon>Pasteurellales</taxon>
        <taxon>Pasteurellaceae</taxon>
        <taxon>Haemophilus</taxon>
    </lineage>
</organism>
<gene>
    <name evidence="2" type="ORF">CGSHi3655_08279</name>
    <name evidence="1" type="ORF">KRLU3655_LOCUS1770</name>
</gene>
<dbReference type="Proteomes" id="UP000003185">
    <property type="component" value="Unassembled WGS sequence"/>
</dbReference>
<accession>A0A0H3PPN8</accession>
<dbReference type="AlphaFoldDB" id="A0A0H3PPN8"/>
<evidence type="ECO:0000313" key="1">
    <source>
        <dbReference type="EMBL" id="CAH0451694.1"/>
    </source>
</evidence>